<gene>
    <name evidence="3" type="ORF">OEV82_08620</name>
</gene>
<feature type="compositionally biased region" description="Acidic residues" evidence="1">
    <location>
        <begin position="79"/>
        <end position="97"/>
    </location>
</feature>
<evidence type="ECO:0000313" key="4">
    <source>
        <dbReference type="Proteomes" id="UP001208656"/>
    </source>
</evidence>
<dbReference type="EMBL" id="JAOUSE010000023">
    <property type="protein sequence ID" value="MCU9594518.1"/>
    <property type="molecule type" value="Genomic_DNA"/>
</dbReference>
<organism evidence="3 4">
    <name type="scientific">Pallidibacillus thermolactis</name>
    <dbReference type="NCBI Taxonomy" id="251051"/>
    <lineage>
        <taxon>Bacteria</taxon>
        <taxon>Bacillati</taxon>
        <taxon>Bacillota</taxon>
        <taxon>Bacilli</taxon>
        <taxon>Bacillales</taxon>
        <taxon>Bacillaceae</taxon>
        <taxon>Pallidibacillus</taxon>
    </lineage>
</organism>
<dbReference type="Proteomes" id="UP001208656">
    <property type="component" value="Unassembled WGS sequence"/>
</dbReference>
<reference evidence="3 4" key="1">
    <citation type="submission" date="2022-10" db="EMBL/GenBank/DDBJ databases">
        <title>Description of Fervidibacillus gen. nov. in the family Fervidibacillaceae fam. nov. with two species, Fervidibacillus albus sp. nov., and Fervidibacillus halotolerans sp. nov., isolated from tidal flat sediments.</title>
        <authorList>
            <person name="Kwon K.K."/>
            <person name="Yang S.-H."/>
        </authorList>
    </citation>
    <scope>NUCLEOTIDE SEQUENCE [LARGE SCALE GENOMIC DNA]</scope>
    <source>
        <strain evidence="3 4">DSM 23332</strain>
    </source>
</reference>
<evidence type="ECO:0000313" key="3">
    <source>
        <dbReference type="EMBL" id="MCU9594518.1"/>
    </source>
</evidence>
<feature type="signal peptide" evidence="2">
    <location>
        <begin position="1"/>
        <end position="28"/>
    </location>
</feature>
<proteinExistence type="predicted"/>
<keyword evidence="2" id="KW-0732">Signal</keyword>
<evidence type="ECO:0008006" key="5">
    <source>
        <dbReference type="Google" id="ProtNLM"/>
    </source>
</evidence>
<name>A0ABT2WFP8_9BACI</name>
<comment type="caution">
    <text evidence="3">The sequence shown here is derived from an EMBL/GenBank/DDBJ whole genome shotgun (WGS) entry which is preliminary data.</text>
</comment>
<feature type="chain" id="PRO_5045603032" description="Lipoprotein" evidence="2">
    <location>
        <begin position="29"/>
        <end position="97"/>
    </location>
</feature>
<sequence length="97" mass="10726">MKFKKIFVISLVTLALLFVGACSNSQEAPEDQPVDSIPSESDNTDSSLDADDQPATNSELESDLPSNDNELESDKSENELEYEDSFENEDETTDSEE</sequence>
<dbReference type="RefSeq" id="WP_263061620.1">
    <property type="nucleotide sequence ID" value="NZ_JAOUSE010000023.1"/>
</dbReference>
<dbReference type="PROSITE" id="PS51257">
    <property type="entry name" value="PROKAR_LIPOPROTEIN"/>
    <property type="match status" value="1"/>
</dbReference>
<protein>
    <recommendedName>
        <fullName evidence="5">Lipoprotein</fullName>
    </recommendedName>
</protein>
<evidence type="ECO:0000256" key="2">
    <source>
        <dbReference type="SAM" id="SignalP"/>
    </source>
</evidence>
<keyword evidence="4" id="KW-1185">Reference proteome</keyword>
<feature type="compositionally biased region" description="Polar residues" evidence="1">
    <location>
        <begin position="54"/>
        <end position="68"/>
    </location>
</feature>
<evidence type="ECO:0000256" key="1">
    <source>
        <dbReference type="SAM" id="MobiDB-lite"/>
    </source>
</evidence>
<feature type="region of interest" description="Disordered" evidence="1">
    <location>
        <begin position="25"/>
        <end position="97"/>
    </location>
</feature>
<accession>A0ABT2WFP8</accession>
<feature type="compositionally biased region" description="Polar residues" evidence="1">
    <location>
        <begin position="38"/>
        <end position="47"/>
    </location>
</feature>